<organism evidence="2 3">
    <name type="scientific">Brotaphodocola catenula</name>
    <dbReference type="NCBI Taxonomy" id="2885361"/>
    <lineage>
        <taxon>Bacteria</taxon>
        <taxon>Bacillati</taxon>
        <taxon>Bacillota</taxon>
        <taxon>Clostridia</taxon>
        <taxon>Lachnospirales</taxon>
        <taxon>Lachnospiraceae</taxon>
        <taxon>Brotaphodocola</taxon>
    </lineage>
</organism>
<feature type="domain" description="UVR" evidence="1">
    <location>
        <begin position="10"/>
        <end position="45"/>
    </location>
</feature>
<comment type="caution">
    <text evidence="2">The sequence shown here is derived from an EMBL/GenBank/DDBJ whole genome shotgun (WGS) entry which is preliminary data.</text>
</comment>
<gene>
    <name evidence="2" type="ORF">LKD32_07220</name>
</gene>
<dbReference type="Pfam" id="PF02151">
    <property type="entry name" value="UVR"/>
    <property type="match status" value="1"/>
</dbReference>
<dbReference type="SUPFAM" id="SSF46600">
    <property type="entry name" value="C-terminal UvrC-binding domain of UvrB"/>
    <property type="match status" value="1"/>
</dbReference>
<reference evidence="2" key="1">
    <citation type="submission" date="2021-10" db="EMBL/GenBank/DDBJ databases">
        <title>Anaerobic single-cell dispensing facilitates the cultivation of human gut bacteria.</title>
        <authorList>
            <person name="Afrizal A."/>
        </authorList>
    </citation>
    <scope>NUCLEOTIDE SEQUENCE</scope>
    <source>
        <strain evidence="2">CLA-AA-H274</strain>
    </source>
</reference>
<sequence>MQEAQNVRLQAKISQLERRLKEALREEDYESAVLCRDQIRKLKEEIGKC</sequence>
<protein>
    <submittedName>
        <fullName evidence="2">UvrB/UvrC motif-containing protein</fullName>
    </submittedName>
</protein>
<evidence type="ECO:0000313" key="3">
    <source>
        <dbReference type="Proteomes" id="UP001198962"/>
    </source>
</evidence>
<dbReference type="EMBL" id="JAJEPU010000017">
    <property type="protein sequence ID" value="MCC2164672.1"/>
    <property type="molecule type" value="Genomic_DNA"/>
</dbReference>
<keyword evidence="3" id="KW-1185">Reference proteome</keyword>
<evidence type="ECO:0000313" key="2">
    <source>
        <dbReference type="EMBL" id="MCC2164672.1"/>
    </source>
</evidence>
<dbReference type="InterPro" id="IPR001943">
    <property type="entry name" value="UVR_dom"/>
</dbReference>
<dbReference type="Gene3D" id="4.10.860.10">
    <property type="entry name" value="UVR domain"/>
    <property type="match status" value="1"/>
</dbReference>
<dbReference type="InterPro" id="IPR036876">
    <property type="entry name" value="UVR_dom_sf"/>
</dbReference>
<accession>A0AAE3DJY7</accession>
<dbReference type="AlphaFoldDB" id="A0AAE3DJY7"/>
<name>A0AAE3DJY7_9FIRM</name>
<dbReference type="PROSITE" id="PS50151">
    <property type="entry name" value="UVR"/>
    <property type="match status" value="1"/>
</dbReference>
<dbReference type="Proteomes" id="UP001198962">
    <property type="component" value="Unassembled WGS sequence"/>
</dbReference>
<proteinExistence type="predicted"/>
<evidence type="ECO:0000259" key="1">
    <source>
        <dbReference type="PROSITE" id="PS50151"/>
    </source>
</evidence>